<dbReference type="InterPro" id="IPR058163">
    <property type="entry name" value="LysR-type_TF_proteobact-type"/>
</dbReference>
<keyword evidence="7" id="KW-1185">Reference proteome</keyword>
<evidence type="ECO:0000256" key="1">
    <source>
        <dbReference type="ARBA" id="ARBA00009437"/>
    </source>
</evidence>
<dbReference type="PANTHER" id="PTHR30537:SF5">
    <property type="entry name" value="HTH-TYPE TRANSCRIPTIONAL ACTIVATOR TTDR-RELATED"/>
    <property type="match status" value="1"/>
</dbReference>
<keyword evidence="3" id="KW-0238">DNA-binding</keyword>
<dbReference type="Proteomes" id="UP000672657">
    <property type="component" value="Unassembled WGS sequence"/>
</dbReference>
<dbReference type="InterPro" id="IPR000847">
    <property type="entry name" value="LysR_HTH_N"/>
</dbReference>
<dbReference type="CDD" id="cd08422">
    <property type="entry name" value="PBP2_CrgA_like"/>
    <property type="match status" value="1"/>
</dbReference>
<dbReference type="SUPFAM" id="SSF46785">
    <property type="entry name" value="Winged helix' DNA-binding domain"/>
    <property type="match status" value="1"/>
</dbReference>
<evidence type="ECO:0000313" key="6">
    <source>
        <dbReference type="EMBL" id="CAG2158249.1"/>
    </source>
</evidence>
<dbReference type="Gene3D" id="3.40.190.290">
    <property type="match status" value="1"/>
</dbReference>
<evidence type="ECO:0000256" key="4">
    <source>
        <dbReference type="ARBA" id="ARBA00023163"/>
    </source>
</evidence>
<dbReference type="SUPFAM" id="SSF53850">
    <property type="entry name" value="Periplasmic binding protein-like II"/>
    <property type="match status" value="1"/>
</dbReference>
<evidence type="ECO:0000256" key="2">
    <source>
        <dbReference type="ARBA" id="ARBA00023015"/>
    </source>
</evidence>
<feature type="domain" description="HTH lysR-type" evidence="5">
    <location>
        <begin position="18"/>
        <end position="64"/>
    </location>
</feature>
<dbReference type="Gene3D" id="1.10.10.10">
    <property type="entry name" value="Winged helix-like DNA-binding domain superfamily/Winged helix DNA-binding domain"/>
    <property type="match status" value="1"/>
</dbReference>
<dbReference type="InterPro" id="IPR036388">
    <property type="entry name" value="WH-like_DNA-bd_sf"/>
</dbReference>
<dbReference type="PROSITE" id="PS50931">
    <property type="entry name" value="HTH_LYSR"/>
    <property type="match status" value="1"/>
</dbReference>
<keyword evidence="4" id="KW-0804">Transcription</keyword>
<keyword evidence="2" id="KW-0805">Transcription regulation</keyword>
<dbReference type="InterPro" id="IPR036390">
    <property type="entry name" value="WH_DNA-bd_sf"/>
</dbReference>
<evidence type="ECO:0000256" key="3">
    <source>
        <dbReference type="ARBA" id="ARBA00023125"/>
    </source>
</evidence>
<organism evidence="6 7">
    <name type="scientific">Cupriavidus numazuensis</name>
    <dbReference type="NCBI Taxonomy" id="221992"/>
    <lineage>
        <taxon>Bacteria</taxon>
        <taxon>Pseudomonadati</taxon>
        <taxon>Pseudomonadota</taxon>
        <taxon>Betaproteobacteria</taxon>
        <taxon>Burkholderiales</taxon>
        <taxon>Burkholderiaceae</taxon>
        <taxon>Cupriavidus</taxon>
    </lineage>
</organism>
<comment type="similarity">
    <text evidence="1">Belongs to the LysR transcriptional regulatory family.</text>
</comment>
<proteinExistence type="inferred from homology"/>
<dbReference type="Pfam" id="PF00126">
    <property type="entry name" value="HTH_1"/>
    <property type="match status" value="1"/>
</dbReference>
<dbReference type="RefSeq" id="WP_211956756.1">
    <property type="nucleotide sequence ID" value="NZ_CAJPVI010000045.1"/>
</dbReference>
<name>A0ABN7Q601_9BURK</name>
<comment type="caution">
    <text evidence="6">The sequence shown here is derived from an EMBL/GenBank/DDBJ whole genome shotgun (WGS) entry which is preliminary data.</text>
</comment>
<protein>
    <submittedName>
        <fullName evidence="6">HTH-type transcriptional regulator DmlR</fullName>
    </submittedName>
</protein>
<sequence>MIDKDSLTANAALFVADLLKAGSISNLARKQGVSAASVSVKLSKLERRLGICIVNRTSTTWQPTPEGLVIARAGESLGVAVASAISRPVDDTEKQSWVRVCAPTGLGRLAIGDIVVDFAKLFPHIGVSLLFENAVTDLIEKEVDLSVRVTNSPPPSMIAHQLFSIEYVLCAAPRLLMRHPFIEKPGDIETAPFVGAAFIGNHGRVMGRHRRTSSTIELQLAPSFQVGEFNYVKFATLHGLGFSFMPRYLVREELRVGTLREFLTEWEFDPYGEAVYLLRLRERYVSPAVLELARFIRAECATRFPHLKAKQVQPHR</sequence>
<dbReference type="Pfam" id="PF03466">
    <property type="entry name" value="LysR_substrate"/>
    <property type="match status" value="1"/>
</dbReference>
<evidence type="ECO:0000313" key="7">
    <source>
        <dbReference type="Proteomes" id="UP000672657"/>
    </source>
</evidence>
<gene>
    <name evidence="6" type="primary">dmlR_23</name>
    <name evidence="6" type="ORF">LMG26411_05902</name>
</gene>
<dbReference type="InterPro" id="IPR005119">
    <property type="entry name" value="LysR_subst-bd"/>
</dbReference>
<reference evidence="6 7" key="1">
    <citation type="submission" date="2021-03" db="EMBL/GenBank/DDBJ databases">
        <authorList>
            <person name="Peeters C."/>
        </authorList>
    </citation>
    <scope>NUCLEOTIDE SEQUENCE [LARGE SCALE GENOMIC DNA]</scope>
    <source>
        <strain evidence="6 7">LMG 26411</strain>
    </source>
</reference>
<accession>A0ABN7Q601</accession>
<evidence type="ECO:0000259" key="5">
    <source>
        <dbReference type="PROSITE" id="PS50931"/>
    </source>
</evidence>
<dbReference type="EMBL" id="CAJPVI010000045">
    <property type="protein sequence ID" value="CAG2158249.1"/>
    <property type="molecule type" value="Genomic_DNA"/>
</dbReference>
<dbReference type="PANTHER" id="PTHR30537">
    <property type="entry name" value="HTH-TYPE TRANSCRIPTIONAL REGULATOR"/>
    <property type="match status" value="1"/>
</dbReference>